<name>A0ABV9GHS8_9BACL</name>
<proteinExistence type="predicted"/>
<keyword evidence="9" id="KW-1185">Reference proteome</keyword>
<feature type="domain" description="Thioredoxin" evidence="7">
    <location>
        <begin position="36"/>
        <end position="175"/>
    </location>
</feature>
<evidence type="ECO:0000256" key="6">
    <source>
        <dbReference type="SAM" id="Phobius"/>
    </source>
</evidence>
<dbReference type="CDD" id="cd02966">
    <property type="entry name" value="TlpA_like_family"/>
    <property type="match status" value="1"/>
</dbReference>
<dbReference type="NCBIfam" id="NF002854">
    <property type="entry name" value="PRK03147.1"/>
    <property type="match status" value="1"/>
</dbReference>
<gene>
    <name evidence="8" type="primary">resA</name>
    <name evidence="8" type="ORF">ACFO4N_03795</name>
</gene>
<feature type="transmembrane region" description="Helical" evidence="6">
    <location>
        <begin position="12"/>
        <end position="30"/>
    </location>
</feature>
<keyword evidence="6" id="KW-0472">Membrane</keyword>
<dbReference type="PANTHER" id="PTHR42852">
    <property type="entry name" value="THIOL:DISULFIDE INTERCHANGE PROTEIN DSBE"/>
    <property type="match status" value="1"/>
</dbReference>
<dbReference type="InterPro" id="IPR013766">
    <property type="entry name" value="Thioredoxin_domain"/>
</dbReference>
<evidence type="ECO:0000313" key="9">
    <source>
        <dbReference type="Proteomes" id="UP001596022"/>
    </source>
</evidence>
<dbReference type="InterPro" id="IPR036249">
    <property type="entry name" value="Thioredoxin-like_sf"/>
</dbReference>
<keyword evidence="4" id="KW-1015">Disulfide bond</keyword>
<comment type="subcellular location">
    <subcellularLocation>
        <location evidence="1">Cell envelope</location>
    </subcellularLocation>
</comment>
<evidence type="ECO:0000256" key="4">
    <source>
        <dbReference type="ARBA" id="ARBA00023157"/>
    </source>
</evidence>
<dbReference type="EMBL" id="JBHSFW010000001">
    <property type="protein sequence ID" value="MFC4617849.1"/>
    <property type="molecule type" value="Genomic_DNA"/>
</dbReference>
<accession>A0ABV9GHS8</accession>
<dbReference type="PANTHER" id="PTHR42852:SF6">
    <property type="entry name" value="THIOL:DISULFIDE INTERCHANGE PROTEIN DSBE"/>
    <property type="match status" value="1"/>
</dbReference>
<keyword evidence="5" id="KW-0676">Redox-active center</keyword>
<evidence type="ECO:0000256" key="1">
    <source>
        <dbReference type="ARBA" id="ARBA00004196"/>
    </source>
</evidence>
<keyword evidence="6" id="KW-0812">Transmembrane</keyword>
<dbReference type="Gene3D" id="3.40.30.10">
    <property type="entry name" value="Glutaredoxin"/>
    <property type="match status" value="1"/>
</dbReference>
<sequence>MSERRKRFFIRAIIVIFILAGLSYTAYRFFAVKPSAAVGDRAPDIQLTNINGERVNLKDWRGKRVMINFWASWCGPCKKEMPAINDVYEKIKHRDDVAILEVNVEESRETVKDYLKKMAPNFPVLLDSKGKAKDTYGVSGLPTTFFVDPKGKIVEKVLGPMDAETIKHKLLATRQ</sequence>
<comment type="caution">
    <text evidence="8">The sequence shown here is derived from an EMBL/GenBank/DDBJ whole genome shotgun (WGS) entry which is preliminary data.</text>
</comment>
<keyword evidence="3" id="KW-0735">Signal-anchor</keyword>
<dbReference type="RefSeq" id="WP_376844867.1">
    <property type="nucleotide sequence ID" value="NZ_JBHSFW010000001.1"/>
</dbReference>
<evidence type="ECO:0000256" key="2">
    <source>
        <dbReference type="ARBA" id="ARBA00022748"/>
    </source>
</evidence>
<dbReference type="SUPFAM" id="SSF52833">
    <property type="entry name" value="Thioredoxin-like"/>
    <property type="match status" value="1"/>
</dbReference>
<evidence type="ECO:0000256" key="5">
    <source>
        <dbReference type="ARBA" id="ARBA00023284"/>
    </source>
</evidence>
<dbReference type="PRINTS" id="PR00421">
    <property type="entry name" value="THIOREDOXIN"/>
</dbReference>
<keyword evidence="2" id="KW-0201">Cytochrome c-type biogenesis</keyword>
<evidence type="ECO:0000259" key="7">
    <source>
        <dbReference type="PROSITE" id="PS51352"/>
    </source>
</evidence>
<keyword evidence="6" id="KW-1133">Transmembrane helix</keyword>
<dbReference type="InterPro" id="IPR017937">
    <property type="entry name" value="Thioredoxin_CS"/>
</dbReference>
<reference evidence="9" key="1">
    <citation type="journal article" date="2019" name="Int. J. Syst. Evol. Microbiol.">
        <title>The Global Catalogue of Microorganisms (GCM) 10K type strain sequencing project: providing services to taxonomists for standard genome sequencing and annotation.</title>
        <authorList>
            <consortium name="The Broad Institute Genomics Platform"/>
            <consortium name="The Broad Institute Genome Sequencing Center for Infectious Disease"/>
            <person name="Wu L."/>
            <person name="Ma J."/>
        </authorList>
    </citation>
    <scope>NUCLEOTIDE SEQUENCE [LARGE SCALE GENOMIC DNA]</scope>
    <source>
        <strain evidence="9">CGMCC 1.16306</strain>
    </source>
</reference>
<dbReference type="InterPro" id="IPR000866">
    <property type="entry name" value="AhpC/TSA"/>
</dbReference>
<evidence type="ECO:0000313" key="8">
    <source>
        <dbReference type="EMBL" id="MFC4617849.1"/>
    </source>
</evidence>
<dbReference type="PROSITE" id="PS51352">
    <property type="entry name" value="THIOREDOXIN_2"/>
    <property type="match status" value="1"/>
</dbReference>
<evidence type="ECO:0000256" key="3">
    <source>
        <dbReference type="ARBA" id="ARBA00022968"/>
    </source>
</evidence>
<dbReference type="PROSITE" id="PS00194">
    <property type="entry name" value="THIOREDOXIN_1"/>
    <property type="match status" value="1"/>
</dbReference>
<dbReference type="Proteomes" id="UP001596022">
    <property type="component" value="Unassembled WGS sequence"/>
</dbReference>
<protein>
    <submittedName>
        <fullName evidence="8">Thiol-disulfide oxidoreductase ResA</fullName>
    </submittedName>
</protein>
<organism evidence="8 9">
    <name type="scientific">Camelliibacillus cellulosilyticus</name>
    <dbReference type="NCBI Taxonomy" id="2174486"/>
    <lineage>
        <taxon>Bacteria</taxon>
        <taxon>Bacillati</taxon>
        <taxon>Bacillota</taxon>
        <taxon>Bacilli</taxon>
        <taxon>Bacillales</taxon>
        <taxon>Sporolactobacillaceae</taxon>
        <taxon>Camelliibacillus</taxon>
    </lineage>
</organism>
<dbReference type="InterPro" id="IPR050553">
    <property type="entry name" value="Thioredoxin_ResA/DsbE_sf"/>
</dbReference>
<dbReference type="Pfam" id="PF00578">
    <property type="entry name" value="AhpC-TSA"/>
    <property type="match status" value="1"/>
</dbReference>